<comment type="caution">
    <text evidence="24">The sequence shown here is derived from an EMBL/GenBank/DDBJ whole genome shotgun (WGS) entry which is preliminary data.</text>
</comment>
<dbReference type="GO" id="GO:0006281">
    <property type="term" value="P:DNA repair"/>
    <property type="evidence" value="ECO:0007669"/>
    <property type="project" value="InterPro"/>
</dbReference>
<dbReference type="EC" id="2.7.11.1" evidence="3"/>
<sequence>MTLREPRALEWLLMSGDKELSDETLLTSLPLIGWNQDSDIRIRFRVAILNARVFHAIQHLDIYPSALYKGIQGLGNDIEADQYEQFLSRFLMLGNIMVASSSVRRGPYWHLIETCFVSTEYTAHIEAILAAVSESLELTPSSLFEAYASQMGYSMMKSSDGDIARIPPHLLGFEDRKQSASFTLSAFAPTYITGQFGPQFEAHCKLVDVSPEDTYLVCFGDIVGAVSAYWFMNAKDQSDTQELEKLLRQTTYSADFDKDLKDNADGVALALIRSISDQVISSVGSIHQYLEQRGKATADTFASLVKYRLNDRYDLHEPNLPAFSISIVLRSLSWVSSKTPSNLMKPMTYHILHGLFAAIHRTPVVNEQLRLANNLAVWISLRRDDFSDVTLLHTLVQGSATLLTEPDLAHAAQSMLEWAFLIYEKLKIKDSAFSNIIIRICSIVHDYAQSRYEDLQKLGLSLMEWVDKQAIILSNAGVKVQVHRALPTWPYPPIPDLARIASKESSESLAALLDDNRITYNKFRLVRSLYDHVSNGGYLKDQFPKLDFWRLKDCIPGKTELQQEDIEAFASLLFFNHGDIGGITGEHCPPNSILSRYRRASGSKKDSTKSSRFIREIITHALLQQLDNCSSTHVFSAYQTLRRIMVVLGGLDVYSGPSDYTTELEYLRAFPRRAGERSSCKLSEVLALDSMLDITAKFSQWITVFSTRLSDCLAEYDYFFAQLSPILTDDTDLARELLPILIHGVLRTEISDENYISKEYRRLLTDYLTSVLDCDHTDMACRRSVIDIVLHLREFRPLKMDLSFNQWLSMDYRLLAKNAVLCGAYTTALLFLELSLDYPHQRPQNGTSPEELLYEIYSHIDEPDGFYGIKTDNLHQFLARRYHHEKQWGKALQFHGAALEAEPGNATESDGLLQSFSAFGFSHLVMNTLRTDSSTSSTSLDYRLGWRTGTWDLPERKEFSAGSSLYFAVRAVYQERDSLTIKSTIHKGFRRTMDRLRSLGSENLSEIREIVREIMCLKQIDDWRKASTQIRLQKRQVDLNLWKDLVDIDPHFDFPDLETIMATRISLLHSSRQREEAQQIGNMATPFAKGLKELEKRCLIRLSQAARDANQVQIALNSIMRAHKLYLQSPAEVSEEFANVLWEQGEQTTAIQYLKKVVDPLDPLVKLDAQATTYHALLRARLGSWMATACLEKPTTIWEGYLQKAIQELAIEPPSDAESIRSRATVYHDCAVFAEQQYHAILKSPDAIRWRLYVERKRQEVNELIKEMASTQDQNKRFSLDKERGKADKILKEDSERFQKHNADRDRFLQQALEMFGRSLEVSDIYDDDAPIRFCSLWFANFDSGEDLHSTIGAALSRIPSYKMVFLAASVSQVLRDFPILTSIIQHQLTARLSWPIGRLPKSQENIHEVVLRMCREHPFHSLYQLYCLLPHSERQSSSSRQSDRVMTPTTPSTQTERGSAAQNVFERLRADQTVAEKVADIEKLCNASWEWAKYPFENISRRTPVPGHAYNIPSSLFIYSLKDLKIPVPTALTPLDPTMQYADCDWVTGFEKQFRTAGGVNLPKITVCISSKNVRYKQLFKGGKNDDLRQDAVMEQVFDVVNAVLCRDRQTKRRELRVRGYKVIPLDSQSGLIEFVANTTPLKDWLGPAHSRIRPKDLSEKVIRQRHTRAYQQFTADADKHKLLQTFHDIRREFKPVMRHYFAEMGRSPVVWFAMRLKYTRSVATTSIVGHILGLGDRHISNILLDNNSGEVVHIDLGIAFDQGKQLRVPELVPFRMTADMVDGMGSSGTKGVFQQCAEETLRVLRSRSDVIMTVLEVFKHDPLHSWTVSDRKLQNVQRSDRNTTADNQAVNDLAHQVFGFGIGIDMTSGTAEEAADRALSSVARKLDKSLSVEYTVNQLIADATDPLNLARMFAVTKMKSSKHLVSSCGGSSRERQLNWDSWPSTLIHVIAASLEIGRNLTCTVAACTSTFQALKLASLLSPSRSCFRTALIDIDNVFVTRSLLTDSRNGGFSPRPSIQRVADFRIRLYVHSQQSPRRCFHNFHPLRQANSAALETRHEPFQDMGAVYTHKSDRLPTQSDWLSRPHESDSSSNIPPSEDEESETDTITRRFDWRNFKSSRTALPYSTPATRKRYPHRKSPSMPTIGHLDQCYEPIKNYNAHFQPLIRKEEDENGKEVLERLRTWPLERLKVEGYCLTGTVAYWTKPNQYGRAVAIFQLGPGIRLPDDLKFGIGYNIMVSRRDPIKEAVDAEQATPYTGSISQITATEIRVAFTEPFDESGLWRLDLAATNFIFERMRSAISCLNYDLDVLENEPQDKKIQTVLLGTGLRDIFLHSGHPARWLPEEHQAFHALQDPDDISYPKDSLSHDGREFSPKEFQGVFKDDIRIHSWAERYSRDDPVVIEGDPDFSHLNQSQIKAMATMIGKRISLVQGPPGTGKTKTIIETIKLLRAHFEVPYPILVCTYTNVAVDNLLEGFAKAGLNPLRVGLNARIPESLRKYSLDEQLAKHPLQPLYVETEAELRDIEQKLDDLEARLKETVKKAQKSKDKGLEKRATNMFKTLSLMERQRDRLKGKLWGIHQEMLHDIIQAADVVCTTCITAANPSLNVADFPVVFIDEASMSTEPATLIPIMKGLPPVIVSREAQQKGLGVSLFERLTEEGIVPSVMLDIQYRMHPSISYFPSSEFYNNSIQDGTKDKEGNVRSGLEPPFSSTHLLQVGEMGNGGEASSSSSTSASLVASSQRSRPSVIFLDHSGREESSGRSKVNRSEAQIVVSLVEDLLLQNPQLRGRDIGIIAPYVAQIGLLSRILSMNDLQYRQRFNEVLGSQRYHEMGDVEVKTVDGFEGREKEVIIFSTVRNNRQGRIGFLADRRRLNVGLTRAKRGLFVVGSIATLGSHGPGIVGTIAATATTATTSDATTGAESGTKKPRGRGADSWKRYAEWLAREGLVLRLEGENLTRTLFGNRNQRRQEVYKMKKLKS</sequence>
<comment type="catalytic activity">
    <reaction evidence="17">
        <text>L-threonyl-[protein] + ATP = O-phospho-L-threonyl-[protein] + ADP + H(+)</text>
        <dbReference type="Rhea" id="RHEA:46608"/>
        <dbReference type="Rhea" id="RHEA-COMP:11060"/>
        <dbReference type="Rhea" id="RHEA-COMP:11605"/>
        <dbReference type="ChEBI" id="CHEBI:15378"/>
        <dbReference type="ChEBI" id="CHEBI:30013"/>
        <dbReference type="ChEBI" id="CHEBI:30616"/>
        <dbReference type="ChEBI" id="CHEBI:61977"/>
        <dbReference type="ChEBI" id="CHEBI:456216"/>
        <dbReference type="EC" id="2.7.11.1"/>
    </reaction>
</comment>
<evidence type="ECO:0000259" key="22">
    <source>
        <dbReference type="PROSITE" id="PS51189"/>
    </source>
</evidence>
<evidence type="ECO:0000256" key="14">
    <source>
        <dbReference type="ARBA" id="ARBA00030222"/>
    </source>
</evidence>
<name>A0AAD5VWV1_9AGAR</name>
<comment type="subcellular location">
    <subcellularLocation>
        <location evidence="1">Nucleus</location>
    </subcellularLocation>
</comment>
<dbReference type="PROSITE" id="PS00916">
    <property type="entry name" value="PI3_4_KINASE_2"/>
    <property type="match status" value="1"/>
</dbReference>
<evidence type="ECO:0000256" key="17">
    <source>
        <dbReference type="ARBA" id="ARBA00047899"/>
    </source>
</evidence>
<feature type="region of interest" description="Disordered" evidence="20">
    <location>
        <begin position="2913"/>
        <end position="2932"/>
    </location>
</feature>
<feature type="domain" description="FAT" evidence="22">
    <location>
        <begin position="814"/>
        <end position="1432"/>
    </location>
</feature>
<evidence type="ECO:0000256" key="6">
    <source>
        <dbReference type="ARBA" id="ARBA00022527"/>
    </source>
</evidence>
<feature type="compositionally biased region" description="Polar residues" evidence="20">
    <location>
        <begin position="1448"/>
        <end position="1460"/>
    </location>
</feature>
<dbReference type="PANTHER" id="PTHR37079:SF4">
    <property type="entry name" value="SERINE_THREONINE-PROTEIN KINASE ATM"/>
    <property type="match status" value="1"/>
</dbReference>
<dbReference type="PANTHER" id="PTHR37079">
    <property type="entry name" value="SERINE/THREONINE-PROTEIN KINASE ATM"/>
    <property type="match status" value="1"/>
</dbReference>
<dbReference type="GO" id="GO:0004386">
    <property type="term" value="F:helicase activity"/>
    <property type="evidence" value="ECO:0007669"/>
    <property type="project" value="InterPro"/>
</dbReference>
<dbReference type="PROSITE" id="PS50290">
    <property type="entry name" value="PI3_4_KINASE_3"/>
    <property type="match status" value="1"/>
</dbReference>
<dbReference type="InterPro" id="IPR014009">
    <property type="entry name" value="PIK_FAT"/>
</dbReference>
<dbReference type="InterPro" id="IPR041677">
    <property type="entry name" value="DNA2/NAM7_AAA_11"/>
</dbReference>
<dbReference type="PROSITE" id="PS51190">
    <property type="entry name" value="FATC"/>
    <property type="match status" value="1"/>
</dbReference>
<feature type="region of interest" description="Disordered" evidence="20">
    <location>
        <begin position="1438"/>
        <end position="1460"/>
    </location>
</feature>
<dbReference type="GO" id="GO:0005524">
    <property type="term" value="F:ATP binding"/>
    <property type="evidence" value="ECO:0007669"/>
    <property type="project" value="UniProtKB-KW"/>
</dbReference>
<evidence type="ECO:0000256" key="12">
    <source>
        <dbReference type="ARBA" id="ARBA00023242"/>
    </source>
</evidence>
<keyword evidence="11" id="KW-0067">ATP-binding</keyword>
<dbReference type="EMBL" id="JANIEX010000152">
    <property type="protein sequence ID" value="KAJ3572196.1"/>
    <property type="molecule type" value="Genomic_DNA"/>
</dbReference>
<dbReference type="CDD" id="cd05171">
    <property type="entry name" value="PIKKc_ATM"/>
    <property type="match status" value="1"/>
</dbReference>
<evidence type="ECO:0000313" key="24">
    <source>
        <dbReference type="EMBL" id="KAJ3572196.1"/>
    </source>
</evidence>
<dbReference type="Pfam" id="PF00454">
    <property type="entry name" value="PI3_PI4_kinase"/>
    <property type="match status" value="1"/>
</dbReference>
<evidence type="ECO:0000256" key="10">
    <source>
        <dbReference type="ARBA" id="ARBA00022777"/>
    </source>
</evidence>
<feature type="region of interest" description="Disordered" evidence="20">
    <location>
        <begin position="2077"/>
        <end position="2111"/>
    </location>
</feature>
<evidence type="ECO:0000313" key="25">
    <source>
        <dbReference type="Proteomes" id="UP001213000"/>
    </source>
</evidence>
<dbReference type="Pfam" id="PF02260">
    <property type="entry name" value="FATC"/>
    <property type="match status" value="1"/>
</dbReference>
<dbReference type="Gene3D" id="3.40.50.300">
    <property type="entry name" value="P-loop containing nucleotide triphosphate hydrolases"/>
    <property type="match status" value="2"/>
</dbReference>
<evidence type="ECO:0000256" key="7">
    <source>
        <dbReference type="ARBA" id="ARBA00022679"/>
    </source>
</evidence>
<organism evidence="24 25">
    <name type="scientific">Leucocoprinus birnbaumii</name>
    <dbReference type="NCBI Taxonomy" id="56174"/>
    <lineage>
        <taxon>Eukaryota</taxon>
        <taxon>Fungi</taxon>
        <taxon>Dikarya</taxon>
        <taxon>Basidiomycota</taxon>
        <taxon>Agaricomycotina</taxon>
        <taxon>Agaricomycetes</taxon>
        <taxon>Agaricomycetidae</taxon>
        <taxon>Agaricales</taxon>
        <taxon>Agaricineae</taxon>
        <taxon>Agaricaceae</taxon>
        <taxon>Leucocoprinus</taxon>
    </lineage>
</organism>
<evidence type="ECO:0000256" key="11">
    <source>
        <dbReference type="ARBA" id="ARBA00022840"/>
    </source>
</evidence>
<reference evidence="24" key="1">
    <citation type="submission" date="2022-07" db="EMBL/GenBank/DDBJ databases">
        <title>Genome Sequence of Leucocoprinus birnbaumii.</title>
        <authorList>
            <person name="Buettner E."/>
        </authorList>
    </citation>
    <scope>NUCLEOTIDE SEQUENCE</scope>
    <source>
        <strain evidence="24">VT141</strain>
    </source>
</reference>
<comment type="similarity">
    <text evidence="2">Belongs to the PI3/PI4-kinase family. ATM subfamily.</text>
</comment>
<protein>
    <recommendedName>
        <fullName evidence="4">Serine/threonine-protein kinase TEL1</fullName>
        <ecNumber evidence="3">2.7.11.1</ecNumber>
    </recommendedName>
    <alternativeName>
        <fullName evidence="13">ATM homolog</fullName>
    </alternativeName>
    <alternativeName>
        <fullName evidence="15 16">DNA-damage checkpoint kinase TEL1</fullName>
    </alternativeName>
    <alternativeName>
        <fullName evidence="5">Serine/threonine-protein kinase tel1</fullName>
    </alternativeName>
    <alternativeName>
        <fullName evidence="14">Telomere length regulation protein 1</fullName>
    </alternativeName>
</protein>
<feature type="region of interest" description="Disordered" evidence="20">
    <location>
        <begin position="2716"/>
        <end position="2741"/>
    </location>
</feature>
<evidence type="ECO:0000256" key="13">
    <source>
        <dbReference type="ARBA" id="ARBA00030020"/>
    </source>
</evidence>
<evidence type="ECO:0000256" key="15">
    <source>
        <dbReference type="ARBA" id="ARBA00031460"/>
    </source>
</evidence>
<dbReference type="Pfam" id="PF13087">
    <property type="entry name" value="AAA_12"/>
    <property type="match status" value="1"/>
</dbReference>
<dbReference type="InterPro" id="IPR044107">
    <property type="entry name" value="PIKKc_ATM"/>
</dbReference>
<dbReference type="InterPro" id="IPR018936">
    <property type="entry name" value="PI3/4_kinase_CS"/>
</dbReference>
<keyword evidence="7" id="KW-0808">Transferase</keyword>
<gene>
    <name evidence="24" type="ORF">NP233_g3241</name>
</gene>
<comment type="catalytic activity">
    <reaction evidence="18">
        <text>L-seryl-[protein] + ATP = O-phospho-L-seryl-[protein] + ADP + H(+)</text>
        <dbReference type="Rhea" id="RHEA:17989"/>
        <dbReference type="Rhea" id="RHEA-COMP:9863"/>
        <dbReference type="Rhea" id="RHEA-COMP:11604"/>
        <dbReference type="ChEBI" id="CHEBI:15378"/>
        <dbReference type="ChEBI" id="CHEBI:29999"/>
        <dbReference type="ChEBI" id="CHEBI:30616"/>
        <dbReference type="ChEBI" id="CHEBI:83421"/>
        <dbReference type="ChEBI" id="CHEBI:456216"/>
        <dbReference type="EC" id="2.7.11.1"/>
    </reaction>
</comment>
<dbReference type="SUPFAM" id="SSF52540">
    <property type="entry name" value="P-loop containing nucleoside triphosphate hydrolases"/>
    <property type="match status" value="1"/>
</dbReference>
<dbReference type="InterPro" id="IPR036940">
    <property type="entry name" value="PI3/4_kinase_cat_sf"/>
</dbReference>
<dbReference type="InterPro" id="IPR000403">
    <property type="entry name" value="PI3/4_kinase_cat_dom"/>
</dbReference>
<dbReference type="SMART" id="SM00146">
    <property type="entry name" value="PI3Kc"/>
    <property type="match status" value="1"/>
</dbReference>
<dbReference type="Pfam" id="PF13086">
    <property type="entry name" value="AAA_11"/>
    <property type="match status" value="1"/>
</dbReference>
<evidence type="ECO:0000256" key="19">
    <source>
        <dbReference type="SAM" id="Coils"/>
    </source>
</evidence>
<evidence type="ECO:0000256" key="5">
    <source>
        <dbReference type="ARBA" id="ARBA00020288"/>
    </source>
</evidence>
<evidence type="ECO:0000256" key="18">
    <source>
        <dbReference type="ARBA" id="ARBA00048679"/>
    </source>
</evidence>
<keyword evidence="8" id="KW-0547">Nucleotide-binding</keyword>
<keyword evidence="12" id="KW-0539">Nucleus</keyword>
<dbReference type="InterPro" id="IPR003152">
    <property type="entry name" value="FATC_dom"/>
</dbReference>
<evidence type="ECO:0000256" key="2">
    <source>
        <dbReference type="ARBA" id="ARBA00010769"/>
    </source>
</evidence>
<keyword evidence="19" id="KW-0175">Coiled coil</keyword>
<evidence type="ECO:0000256" key="3">
    <source>
        <dbReference type="ARBA" id="ARBA00012513"/>
    </source>
</evidence>
<feature type="domain" description="FATC" evidence="23">
    <location>
        <begin position="1890"/>
        <end position="1945"/>
    </location>
</feature>
<feature type="domain" description="PI3K/PI4K catalytic" evidence="21">
    <location>
        <begin position="1551"/>
        <end position="1868"/>
    </location>
</feature>
<accession>A0AAD5VWV1</accession>
<feature type="compositionally biased region" description="Low complexity" evidence="20">
    <location>
        <begin position="2728"/>
        <end position="2741"/>
    </location>
</feature>
<feature type="coiled-coil region" evidence="19">
    <location>
        <begin position="2516"/>
        <end position="2550"/>
    </location>
</feature>
<dbReference type="GO" id="GO:0004674">
    <property type="term" value="F:protein serine/threonine kinase activity"/>
    <property type="evidence" value="ECO:0007669"/>
    <property type="project" value="UniProtKB-KW"/>
</dbReference>
<dbReference type="InterPro" id="IPR011009">
    <property type="entry name" value="Kinase-like_dom_sf"/>
</dbReference>
<dbReference type="GO" id="GO:0005634">
    <property type="term" value="C:nucleus"/>
    <property type="evidence" value="ECO:0007669"/>
    <property type="project" value="UniProtKB-SubCell"/>
</dbReference>
<evidence type="ECO:0000256" key="1">
    <source>
        <dbReference type="ARBA" id="ARBA00004123"/>
    </source>
</evidence>
<dbReference type="InterPro" id="IPR038980">
    <property type="entry name" value="ATM_plant"/>
</dbReference>
<dbReference type="PROSITE" id="PS51189">
    <property type="entry name" value="FAT"/>
    <property type="match status" value="1"/>
</dbReference>
<dbReference type="Gene3D" id="3.30.1010.10">
    <property type="entry name" value="Phosphatidylinositol 3-kinase Catalytic Subunit, Chain A, domain 4"/>
    <property type="match status" value="1"/>
</dbReference>
<evidence type="ECO:0000256" key="4">
    <source>
        <dbReference type="ARBA" id="ARBA00014619"/>
    </source>
</evidence>
<feature type="compositionally biased region" description="Low complexity" evidence="20">
    <location>
        <begin position="2913"/>
        <end position="2923"/>
    </location>
</feature>
<proteinExistence type="inferred from homology"/>
<evidence type="ECO:0000256" key="20">
    <source>
        <dbReference type="SAM" id="MobiDB-lite"/>
    </source>
</evidence>
<dbReference type="CDD" id="cd18808">
    <property type="entry name" value="SF1_C_Upf1"/>
    <property type="match status" value="1"/>
</dbReference>
<keyword evidence="6" id="KW-0723">Serine/threonine-protein kinase</keyword>
<dbReference type="InterPro" id="IPR027417">
    <property type="entry name" value="P-loop_NTPase"/>
</dbReference>
<keyword evidence="10" id="KW-0418">Kinase</keyword>
<evidence type="ECO:0000256" key="9">
    <source>
        <dbReference type="ARBA" id="ARBA00022763"/>
    </source>
</evidence>
<evidence type="ECO:0000259" key="21">
    <source>
        <dbReference type="PROSITE" id="PS50290"/>
    </source>
</evidence>
<dbReference type="SUPFAM" id="SSF48452">
    <property type="entry name" value="TPR-like"/>
    <property type="match status" value="1"/>
</dbReference>
<dbReference type="InterPro" id="IPR047187">
    <property type="entry name" value="SF1_C_Upf1"/>
</dbReference>
<dbReference type="Proteomes" id="UP001213000">
    <property type="component" value="Unassembled WGS sequence"/>
</dbReference>
<dbReference type="SUPFAM" id="SSF56112">
    <property type="entry name" value="Protein kinase-like (PK-like)"/>
    <property type="match status" value="1"/>
</dbReference>
<dbReference type="InterPro" id="IPR041679">
    <property type="entry name" value="DNA2/NAM7-like_C"/>
</dbReference>
<dbReference type="InterPro" id="IPR011990">
    <property type="entry name" value="TPR-like_helical_dom_sf"/>
</dbReference>
<dbReference type="Gene3D" id="1.10.1070.11">
    <property type="entry name" value="Phosphatidylinositol 3-/4-kinase, catalytic domain"/>
    <property type="match status" value="1"/>
</dbReference>
<evidence type="ECO:0000256" key="16">
    <source>
        <dbReference type="ARBA" id="ARBA00032467"/>
    </source>
</evidence>
<evidence type="ECO:0000259" key="23">
    <source>
        <dbReference type="PROSITE" id="PS51190"/>
    </source>
</evidence>
<evidence type="ECO:0000256" key="8">
    <source>
        <dbReference type="ARBA" id="ARBA00022741"/>
    </source>
</evidence>
<dbReference type="GO" id="GO:0035556">
    <property type="term" value="P:intracellular signal transduction"/>
    <property type="evidence" value="ECO:0007669"/>
    <property type="project" value="UniProtKB-ARBA"/>
</dbReference>
<keyword evidence="9" id="KW-0227">DNA damage</keyword>
<keyword evidence="25" id="KW-1185">Reference proteome</keyword>